<evidence type="ECO:0000313" key="2">
    <source>
        <dbReference type="EMBL" id="NUU28358.1"/>
    </source>
</evidence>
<dbReference type="AlphaFoldDB" id="A0A850DV47"/>
<protein>
    <submittedName>
        <fullName evidence="2">Uncharacterized protein</fullName>
    </submittedName>
</protein>
<feature type="transmembrane region" description="Helical" evidence="1">
    <location>
        <begin position="88"/>
        <end position="109"/>
    </location>
</feature>
<accession>A0A850DV47</accession>
<evidence type="ECO:0000256" key="1">
    <source>
        <dbReference type="SAM" id="Phobius"/>
    </source>
</evidence>
<dbReference type="RefSeq" id="WP_175326030.1">
    <property type="nucleotide sequence ID" value="NZ_BAAAWP010000001.1"/>
</dbReference>
<keyword evidence="1" id="KW-0472">Membrane</keyword>
<proteinExistence type="predicted"/>
<sequence length="273" mass="28284">MGTDDPVVGRAGAVGLAVALPVLLVVSWLVQLGVLLQASFGADDTRPGPGGVLAGLLVGMLLAVGVPVVVIVVYVLKRRRQPRTSLAAVISAIVVLVIAVPLNTLGIAGQVGTVAEDARLRAQPATAAERHFAHSEGGAEAALNRIGDRTVELLGSRRSEGFRSDGSPKGGAYSEPCLLDNRQEGLEWEYWFIAAELHDASGADLLPDGAATVPGGATDLAAVRAAWQAEGIGAARSAVGSEEQYEPRADWLASSSYARPGPTVVLRTICLER</sequence>
<gene>
    <name evidence="2" type="ORF">HP467_09580</name>
</gene>
<feature type="transmembrane region" description="Helical" evidence="1">
    <location>
        <begin position="7"/>
        <end position="30"/>
    </location>
</feature>
<evidence type="ECO:0000313" key="3">
    <source>
        <dbReference type="Proteomes" id="UP000539146"/>
    </source>
</evidence>
<reference evidence="2 3" key="1">
    <citation type="submission" date="2020-05" db="EMBL/GenBank/DDBJ databases">
        <title>Genome Sequencing of Type Strains.</title>
        <authorList>
            <person name="Lemaire J.F."/>
            <person name="Inderbitzin P."/>
            <person name="Gregorio O.A."/>
            <person name="Collins S.B."/>
            <person name="Wespe N."/>
            <person name="Knight-Connoni V."/>
        </authorList>
    </citation>
    <scope>NUCLEOTIDE SEQUENCE [LARGE SCALE GENOMIC DNA]</scope>
    <source>
        <strain evidence="2 3">DSM 20512</strain>
    </source>
</reference>
<dbReference type="Proteomes" id="UP000539146">
    <property type="component" value="Unassembled WGS sequence"/>
</dbReference>
<feature type="transmembrane region" description="Helical" evidence="1">
    <location>
        <begin position="50"/>
        <end position="76"/>
    </location>
</feature>
<organism evidence="2 3">
    <name type="scientific">Curtobacterium citreum</name>
    <dbReference type="NCBI Taxonomy" id="2036"/>
    <lineage>
        <taxon>Bacteria</taxon>
        <taxon>Bacillati</taxon>
        <taxon>Actinomycetota</taxon>
        <taxon>Actinomycetes</taxon>
        <taxon>Micrococcales</taxon>
        <taxon>Microbacteriaceae</taxon>
        <taxon>Curtobacterium</taxon>
    </lineage>
</organism>
<keyword evidence="1" id="KW-1133">Transmembrane helix</keyword>
<name>A0A850DV47_9MICO</name>
<dbReference type="EMBL" id="JABMCG010000104">
    <property type="protein sequence ID" value="NUU28358.1"/>
    <property type="molecule type" value="Genomic_DNA"/>
</dbReference>
<keyword evidence="1" id="KW-0812">Transmembrane</keyword>
<comment type="caution">
    <text evidence="2">The sequence shown here is derived from an EMBL/GenBank/DDBJ whole genome shotgun (WGS) entry which is preliminary data.</text>
</comment>